<dbReference type="CDD" id="cd11338">
    <property type="entry name" value="AmyAc_CMD"/>
    <property type="match status" value="1"/>
</dbReference>
<dbReference type="InterPro" id="IPR017853">
    <property type="entry name" value="GH"/>
</dbReference>
<dbReference type="AlphaFoldDB" id="A0A3M2JMW1"/>
<dbReference type="InterPro" id="IPR004185">
    <property type="entry name" value="Glyco_hydro_13_lg-like_dom"/>
</dbReference>
<evidence type="ECO:0000256" key="1">
    <source>
        <dbReference type="ARBA" id="ARBA00022801"/>
    </source>
</evidence>
<keyword evidence="6" id="KW-1185">Reference proteome</keyword>
<protein>
    <submittedName>
        <fullName evidence="5">Glycoside hydrolase family 13 protein</fullName>
    </submittedName>
</protein>
<dbReference type="PANTHER" id="PTHR10357">
    <property type="entry name" value="ALPHA-AMYLASE FAMILY MEMBER"/>
    <property type="match status" value="1"/>
</dbReference>
<evidence type="ECO:0000313" key="6">
    <source>
        <dbReference type="Proteomes" id="UP000269289"/>
    </source>
</evidence>
<evidence type="ECO:0000256" key="2">
    <source>
        <dbReference type="ARBA" id="ARBA00023295"/>
    </source>
</evidence>
<keyword evidence="1 5" id="KW-0378">Hydrolase</keyword>
<evidence type="ECO:0000313" key="5">
    <source>
        <dbReference type="EMBL" id="RMI13616.1"/>
    </source>
</evidence>
<feature type="compositionally biased region" description="Low complexity" evidence="3">
    <location>
        <begin position="1"/>
        <end position="18"/>
    </location>
</feature>
<dbReference type="SUPFAM" id="SSF51445">
    <property type="entry name" value="(Trans)glycosidases"/>
    <property type="match status" value="1"/>
</dbReference>
<sequence>MTDLSGTASSGTASSGGRRAARGPRRVDLTAHHDGSELHVPAATPALGDVVPVRVRVPAGEPAPEVLVRVVEDGEPRVYPARADGERDGERWFTADVPVTNPVTSYRFLLAGDGVGGADGGGQAWLNGEGVLARDVPDASDFRLSTTAPGPDWARDAVVYQVFPDRFARGSGRHEGLPDGPLPDWALPAAWDDEPIGGGPGTGTQLYGGDLAGIEAHLDHLQHLGVDTLYLTPVFEGRSNHRYDARSFDHVDPLLGGDAAFASLASALHARGMRLVGDLTTNHTGDAHDWFRRAVEDPTAPERDFYYWRDEHPGYVGWLGHASLPKLNHHAPGLAERLLDGPGSVVGRYLAEPFAMDGWRIDVANMTGRQGADDLTHDVARRLRASMAAQSPDAVLIAEHFHDAGEDLRAGGWHGTMNYAAFTRPLWTWLVDPASAAGVRYVEAPLPVPRRPGGAAVAAMRAFGAAVPWSVTTHQWNLLGSHDTARLRTLVGSRERVEVGAGLLLTYPGTPVLFAGDEGGATGVNGEHARVPMPWASIAAGGGPGWDAATADVYRALIALRRSSRALREGGLRWVLAEDDAMVYLRETADERLLVLAARGPWSGALLPTTLLGAGATPQNLYGGADLAVTAEGLHVQGDGPTFQVWRLA</sequence>
<dbReference type="PANTHER" id="PTHR10357:SF210">
    <property type="entry name" value="MALTODEXTRIN GLUCOSIDASE"/>
    <property type="match status" value="1"/>
</dbReference>
<dbReference type="CDD" id="cd02857">
    <property type="entry name" value="E_set_CDase_PDE_N"/>
    <property type="match status" value="1"/>
</dbReference>
<dbReference type="GO" id="GO:0005975">
    <property type="term" value="P:carbohydrate metabolic process"/>
    <property type="evidence" value="ECO:0007669"/>
    <property type="project" value="InterPro"/>
</dbReference>
<dbReference type="SMART" id="SM00642">
    <property type="entry name" value="Aamy"/>
    <property type="match status" value="1"/>
</dbReference>
<dbReference type="Gene3D" id="3.20.20.80">
    <property type="entry name" value="Glycosidases"/>
    <property type="match status" value="1"/>
</dbReference>
<accession>A0A3M2JMW1</accession>
<dbReference type="RefSeq" id="WP_122148110.1">
    <property type="nucleotide sequence ID" value="NZ_RFFI01000012.1"/>
</dbReference>
<evidence type="ECO:0000259" key="4">
    <source>
        <dbReference type="SMART" id="SM00642"/>
    </source>
</evidence>
<proteinExistence type="predicted"/>
<gene>
    <name evidence="5" type="ORF">EBM89_03680</name>
</gene>
<reference evidence="5 6" key="1">
    <citation type="submission" date="2018-10" db="EMBL/GenBank/DDBJ databases">
        <title>Isolation, diversity and antifungal activity of actinobacteria from wheat.</title>
        <authorList>
            <person name="Han C."/>
        </authorList>
    </citation>
    <scope>NUCLEOTIDE SEQUENCE [LARGE SCALE GENOMIC DNA]</scope>
    <source>
        <strain evidence="5 6">NEAU-YY56</strain>
    </source>
</reference>
<dbReference type="InterPro" id="IPR006047">
    <property type="entry name" value="GH13_cat_dom"/>
</dbReference>
<name>A0A3M2JMW1_9CELL</name>
<dbReference type="OrthoDB" id="9043248at2"/>
<dbReference type="Pfam" id="PF00128">
    <property type="entry name" value="Alpha-amylase"/>
    <property type="match status" value="1"/>
</dbReference>
<feature type="region of interest" description="Disordered" evidence="3">
    <location>
        <begin position="1"/>
        <end position="26"/>
    </location>
</feature>
<evidence type="ECO:0000256" key="3">
    <source>
        <dbReference type="SAM" id="MobiDB-lite"/>
    </source>
</evidence>
<keyword evidence="2" id="KW-0326">Glycosidase</keyword>
<organism evidence="5 6">
    <name type="scientific">Cellulomonas triticagri</name>
    <dbReference type="NCBI Taxonomy" id="2483352"/>
    <lineage>
        <taxon>Bacteria</taxon>
        <taxon>Bacillati</taxon>
        <taxon>Actinomycetota</taxon>
        <taxon>Actinomycetes</taxon>
        <taxon>Micrococcales</taxon>
        <taxon>Cellulomonadaceae</taxon>
        <taxon>Cellulomonas</taxon>
    </lineage>
</organism>
<dbReference type="Proteomes" id="UP000269289">
    <property type="component" value="Unassembled WGS sequence"/>
</dbReference>
<dbReference type="EMBL" id="RFFI01000012">
    <property type="protein sequence ID" value="RMI13616.1"/>
    <property type="molecule type" value="Genomic_DNA"/>
</dbReference>
<comment type="caution">
    <text evidence="5">The sequence shown here is derived from an EMBL/GenBank/DDBJ whole genome shotgun (WGS) entry which is preliminary data.</text>
</comment>
<dbReference type="GO" id="GO:0004553">
    <property type="term" value="F:hydrolase activity, hydrolyzing O-glycosyl compounds"/>
    <property type="evidence" value="ECO:0007669"/>
    <property type="project" value="InterPro"/>
</dbReference>
<feature type="domain" description="Glycosyl hydrolase family 13 catalytic" evidence="4">
    <location>
        <begin position="161"/>
        <end position="561"/>
    </location>
</feature>